<dbReference type="InterPro" id="IPR010310">
    <property type="entry name" value="T7SS_ESAT-6-like"/>
</dbReference>
<dbReference type="PANTHER" id="PTHR21525">
    <property type="entry name" value="MOTILE SPERM PROTEIN"/>
    <property type="match status" value="1"/>
</dbReference>
<feature type="region of interest" description="Disordered" evidence="1">
    <location>
        <begin position="209"/>
        <end position="247"/>
    </location>
</feature>
<evidence type="ECO:0000313" key="4">
    <source>
        <dbReference type="Proteomes" id="UP001143474"/>
    </source>
</evidence>
<keyword evidence="4" id="KW-1185">Reference proteome</keyword>
<dbReference type="Gene3D" id="1.10.287.1060">
    <property type="entry name" value="ESAT-6-like"/>
    <property type="match status" value="1"/>
</dbReference>
<dbReference type="EMBL" id="BSEV01000020">
    <property type="protein sequence ID" value="GLK13130.1"/>
    <property type="molecule type" value="Genomic_DNA"/>
</dbReference>
<feature type="compositionally biased region" description="Gly residues" evidence="1">
    <location>
        <begin position="221"/>
        <end position="232"/>
    </location>
</feature>
<evidence type="ECO:0000256" key="1">
    <source>
        <dbReference type="SAM" id="MobiDB-lite"/>
    </source>
</evidence>
<dbReference type="Gene3D" id="1.10.530.10">
    <property type="match status" value="1"/>
</dbReference>
<dbReference type="SUPFAM" id="SSF140453">
    <property type="entry name" value="EsxAB dimer-like"/>
    <property type="match status" value="1"/>
</dbReference>
<dbReference type="PANTHER" id="PTHR21525:SF9">
    <property type="entry name" value="CHANNEL_COLICIN DOMAIN-CONTAINING PROTEIN"/>
    <property type="match status" value="1"/>
</dbReference>
<dbReference type="Proteomes" id="UP001143474">
    <property type="component" value="Unassembled WGS sequence"/>
</dbReference>
<proteinExistence type="predicted"/>
<accession>A0A9W6I907</accession>
<reference evidence="3" key="2">
    <citation type="submission" date="2023-01" db="EMBL/GenBank/DDBJ databases">
        <authorList>
            <person name="Sun Q."/>
            <person name="Evtushenko L."/>
        </authorList>
    </citation>
    <scope>NUCLEOTIDE SEQUENCE</scope>
    <source>
        <strain evidence="3">VKM Ac-2007</strain>
    </source>
</reference>
<dbReference type="Pfam" id="PF06013">
    <property type="entry name" value="WXG100"/>
    <property type="match status" value="1"/>
</dbReference>
<name>A0A9W6I907_9ACTN</name>
<feature type="domain" description="Transglycosylase SLT" evidence="2">
    <location>
        <begin position="268"/>
        <end position="347"/>
    </location>
</feature>
<reference evidence="3" key="1">
    <citation type="journal article" date="2014" name="Int. J. Syst. Evol. Microbiol.">
        <title>Complete genome sequence of Corynebacterium casei LMG S-19264T (=DSM 44701T), isolated from a smear-ripened cheese.</title>
        <authorList>
            <consortium name="US DOE Joint Genome Institute (JGI-PGF)"/>
            <person name="Walter F."/>
            <person name="Albersmeier A."/>
            <person name="Kalinowski J."/>
            <person name="Ruckert C."/>
        </authorList>
    </citation>
    <scope>NUCLEOTIDE SEQUENCE</scope>
    <source>
        <strain evidence="3">VKM Ac-2007</strain>
    </source>
</reference>
<dbReference type="CDD" id="cd13402">
    <property type="entry name" value="LT_TF-like"/>
    <property type="match status" value="1"/>
</dbReference>
<comment type="caution">
    <text evidence="3">The sequence shown here is derived from an EMBL/GenBank/DDBJ whole genome shotgun (WGS) entry which is preliminary data.</text>
</comment>
<dbReference type="InterPro" id="IPR036689">
    <property type="entry name" value="ESAT-6-like_sf"/>
</dbReference>
<dbReference type="InterPro" id="IPR023346">
    <property type="entry name" value="Lysozyme-like_dom_sf"/>
</dbReference>
<dbReference type="AlphaFoldDB" id="A0A9W6I907"/>
<dbReference type="SUPFAM" id="SSF53955">
    <property type="entry name" value="Lysozyme-like"/>
    <property type="match status" value="1"/>
</dbReference>
<evidence type="ECO:0000259" key="2">
    <source>
        <dbReference type="Pfam" id="PF01464"/>
    </source>
</evidence>
<sequence length="363" mass="37697">MTVGAPEEISKLPGGGALFDLANKVNGDASAVSAVATRWRGTAGKIVDHAGLLGTAVDTVDEAWQGQSADAFGVYMRKYGRAADALHDALANCANSLDTAAGVLRDAESKVGGICSTLLDDVALYRSQNPKAEEKDLQPHITSLVNAAVTDARPHVDAADKAVTQALADLKKHMGERSITFADIAAPGDQTFVPGDGRTVDWQRTVGYRPHPVTDRTSNGGAPGGGFGGYGASGPPPPGGGPAPTGRLKEWIDQALEILRAQGYPTEKMNPSDIAMIIQHESGGNPHAINLWDSNAAAGHPSKGLMQTIDPTFNSHKLPGHGDIYNPVDNIIAGVRYAISRYGSVSNVPGVVGSKTGSGYVGY</sequence>
<dbReference type="InterPro" id="IPR008258">
    <property type="entry name" value="Transglycosylase_SLT_dom_1"/>
</dbReference>
<gene>
    <name evidence="3" type="ORF">GCM10017600_65410</name>
</gene>
<organism evidence="3 4">
    <name type="scientific">Streptosporangium carneum</name>
    <dbReference type="NCBI Taxonomy" id="47481"/>
    <lineage>
        <taxon>Bacteria</taxon>
        <taxon>Bacillati</taxon>
        <taxon>Actinomycetota</taxon>
        <taxon>Actinomycetes</taxon>
        <taxon>Streptosporangiales</taxon>
        <taxon>Streptosporangiaceae</taxon>
        <taxon>Streptosporangium</taxon>
    </lineage>
</organism>
<protein>
    <submittedName>
        <fullName evidence="3">Transglycosylase</fullName>
    </submittedName>
</protein>
<evidence type="ECO:0000313" key="3">
    <source>
        <dbReference type="EMBL" id="GLK13130.1"/>
    </source>
</evidence>
<dbReference type="Pfam" id="PF01464">
    <property type="entry name" value="SLT"/>
    <property type="match status" value="1"/>
</dbReference>